<dbReference type="Proteomes" id="UP000053860">
    <property type="component" value="Unassembled WGS sequence"/>
</dbReference>
<dbReference type="InterPro" id="IPR013542">
    <property type="entry name" value="QueG_DUF1730"/>
</dbReference>
<dbReference type="PROSITE" id="PS00198">
    <property type="entry name" value="4FE4S_FER_1"/>
    <property type="match status" value="1"/>
</dbReference>
<evidence type="ECO:0000259" key="9">
    <source>
        <dbReference type="PROSITE" id="PS51379"/>
    </source>
</evidence>
<gene>
    <name evidence="10" type="ORF">XD92_0125</name>
</gene>
<evidence type="ECO:0000256" key="7">
    <source>
        <dbReference type="ARBA" id="ARBA00023004"/>
    </source>
</evidence>
<proteinExistence type="predicted"/>
<dbReference type="InterPro" id="IPR017896">
    <property type="entry name" value="4Fe4S_Fe-S-bd"/>
</dbReference>
<keyword evidence="4" id="KW-0479">Metal-binding</keyword>
<keyword evidence="6" id="KW-0560">Oxidoreductase</keyword>
<keyword evidence="5" id="KW-0671">Queuosine biosynthesis</keyword>
<accession>A0A117M155</accession>
<evidence type="ECO:0000256" key="2">
    <source>
        <dbReference type="ARBA" id="ARBA00022490"/>
    </source>
</evidence>
<dbReference type="InterPro" id="IPR017900">
    <property type="entry name" value="4Fe4S_Fe_S_CS"/>
</dbReference>
<name>A0A117M155_9BACT</name>
<dbReference type="GO" id="GO:0046872">
    <property type="term" value="F:metal ion binding"/>
    <property type="evidence" value="ECO:0007669"/>
    <property type="project" value="UniProtKB-KW"/>
</dbReference>
<dbReference type="PANTHER" id="PTHR30002:SF4">
    <property type="entry name" value="EPOXYQUEUOSINE REDUCTASE"/>
    <property type="match status" value="1"/>
</dbReference>
<dbReference type="Pfam" id="PF13484">
    <property type="entry name" value="Fer4_16"/>
    <property type="match status" value="1"/>
</dbReference>
<feature type="domain" description="4Fe-4S ferredoxin-type" evidence="9">
    <location>
        <begin position="168"/>
        <end position="200"/>
    </location>
</feature>
<keyword evidence="8" id="KW-0411">Iron-sulfur</keyword>
<keyword evidence="3" id="KW-0819">tRNA processing</keyword>
<dbReference type="InterPro" id="IPR004453">
    <property type="entry name" value="QueG"/>
</dbReference>
<dbReference type="Pfam" id="PF08331">
    <property type="entry name" value="QueG_DUF1730"/>
    <property type="match status" value="1"/>
</dbReference>
<comment type="caution">
    <text evidence="10">The sequence shown here is derived from an EMBL/GenBank/DDBJ whole genome shotgun (WGS) entry which is preliminary data.</text>
</comment>
<reference evidence="11" key="1">
    <citation type="journal article" date="2015" name="MBio">
        <title>Genome-Resolved Metagenomic Analysis Reveals Roles for Candidate Phyla and Other Microbial Community Members in Biogeochemical Transformations in Oil Reservoirs.</title>
        <authorList>
            <person name="Hu P."/>
            <person name="Tom L."/>
            <person name="Singh A."/>
            <person name="Thomas B.C."/>
            <person name="Baker B.J."/>
            <person name="Piceno Y.M."/>
            <person name="Andersen G.L."/>
            <person name="Banfield J.F."/>
        </authorList>
    </citation>
    <scope>NUCLEOTIDE SEQUENCE [LARGE SCALE GENOMIC DNA]</scope>
</reference>
<organism evidence="10 11">
    <name type="scientific">Proteiniphilum acetatigenes</name>
    <dbReference type="NCBI Taxonomy" id="294710"/>
    <lineage>
        <taxon>Bacteria</taxon>
        <taxon>Pseudomonadati</taxon>
        <taxon>Bacteroidota</taxon>
        <taxon>Bacteroidia</taxon>
        <taxon>Bacteroidales</taxon>
        <taxon>Dysgonomonadaceae</taxon>
        <taxon>Proteiniphilum</taxon>
    </lineage>
</organism>
<evidence type="ECO:0000256" key="3">
    <source>
        <dbReference type="ARBA" id="ARBA00022694"/>
    </source>
</evidence>
<protein>
    <recommendedName>
        <fullName evidence="9">4Fe-4S ferredoxin-type domain-containing protein</fullName>
    </recommendedName>
</protein>
<dbReference type="SUPFAM" id="SSF46548">
    <property type="entry name" value="alpha-helical ferredoxin"/>
    <property type="match status" value="1"/>
</dbReference>
<evidence type="ECO:0000256" key="5">
    <source>
        <dbReference type="ARBA" id="ARBA00022785"/>
    </source>
</evidence>
<dbReference type="AlphaFoldDB" id="A0A117M155"/>
<evidence type="ECO:0000256" key="4">
    <source>
        <dbReference type="ARBA" id="ARBA00022723"/>
    </source>
</evidence>
<dbReference type="GO" id="GO:0051539">
    <property type="term" value="F:4 iron, 4 sulfur cluster binding"/>
    <property type="evidence" value="ECO:0007669"/>
    <property type="project" value="UniProtKB-KW"/>
</dbReference>
<dbReference type="NCBIfam" id="TIGR00276">
    <property type="entry name" value="tRNA epoxyqueuosine(34) reductase QueG"/>
    <property type="match status" value="1"/>
</dbReference>
<dbReference type="PROSITE" id="PS51379">
    <property type="entry name" value="4FE4S_FER_2"/>
    <property type="match status" value="1"/>
</dbReference>
<evidence type="ECO:0000256" key="8">
    <source>
        <dbReference type="ARBA" id="ARBA00023014"/>
    </source>
</evidence>
<keyword evidence="7" id="KW-0408">Iron</keyword>
<dbReference type="GO" id="GO:0052693">
    <property type="term" value="F:epoxyqueuosine reductase activity"/>
    <property type="evidence" value="ECO:0007669"/>
    <property type="project" value="TreeGrafter"/>
</dbReference>
<evidence type="ECO:0000313" key="11">
    <source>
        <dbReference type="Proteomes" id="UP000053860"/>
    </source>
</evidence>
<dbReference type="EMBL" id="LGGN01000010">
    <property type="protein sequence ID" value="KUK78687.1"/>
    <property type="molecule type" value="Genomic_DNA"/>
</dbReference>
<evidence type="ECO:0000256" key="6">
    <source>
        <dbReference type="ARBA" id="ARBA00023002"/>
    </source>
</evidence>
<keyword evidence="2" id="KW-0963">Cytoplasm</keyword>
<dbReference type="GO" id="GO:0008616">
    <property type="term" value="P:tRNA queuosine(34) biosynthetic process"/>
    <property type="evidence" value="ECO:0007669"/>
    <property type="project" value="UniProtKB-KW"/>
</dbReference>
<evidence type="ECO:0000313" key="10">
    <source>
        <dbReference type="EMBL" id="KUK78687.1"/>
    </source>
</evidence>
<sequence length="306" mass="35248">MSFSEEIKQQALDLGFDACGICRATDSGEEERYMEWLRDHCQGSMRYLERNIDKRLDPRRLVEGARSIISVALNYYPLEKLPGKVPQFAYYAYGKDYHDVVREKLRALYNWIRERDPVVAGRYFTDSAPVLERFWAAQAGLGFIGKNTLLILPGRGSYFFLGELIINIELEYDAPVAENCGDCTRCLRSCPTGAIEKPYRLNGARCISYQTIENRGEIAPDIVPNLRNNVYGCDICQKVCPWNRDAVPHSTPELMPTADFLSLNLEQLQEMDEERWRIVFRHSAVKRARFEGLKRNAEAISKSRRK</sequence>
<dbReference type="PANTHER" id="PTHR30002">
    <property type="entry name" value="EPOXYQUEUOSINE REDUCTASE"/>
    <property type="match status" value="1"/>
</dbReference>
<evidence type="ECO:0000256" key="1">
    <source>
        <dbReference type="ARBA" id="ARBA00022485"/>
    </source>
</evidence>
<dbReference type="Gene3D" id="3.30.70.20">
    <property type="match status" value="1"/>
</dbReference>
<keyword evidence="1" id="KW-0004">4Fe-4S</keyword>